<keyword evidence="1" id="KW-0732">Signal</keyword>
<evidence type="ECO:0000313" key="2">
    <source>
        <dbReference type="EMBL" id="UWX63959.1"/>
    </source>
</evidence>
<feature type="signal peptide" evidence="1">
    <location>
        <begin position="1"/>
        <end position="17"/>
    </location>
</feature>
<dbReference type="RefSeq" id="WP_260560235.1">
    <property type="nucleotide sequence ID" value="NZ_BAABEC010000020.1"/>
</dbReference>
<organism evidence="2 3">
    <name type="scientific">Deinococcus rubellus</name>
    <dbReference type="NCBI Taxonomy" id="1889240"/>
    <lineage>
        <taxon>Bacteria</taxon>
        <taxon>Thermotogati</taxon>
        <taxon>Deinococcota</taxon>
        <taxon>Deinococci</taxon>
        <taxon>Deinococcales</taxon>
        <taxon>Deinococcaceae</taxon>
        <taxon>Deinococcus</taxon>
    </lineage>
</organism>
<sequence length="164" mass="16978">MSRTAFLLSLASVSLLAACAPTITDTAGRLVNTVSGQEGRVVFLGGFQTRAAVPGTPDNVTVQLGQDFYSGQYSVIGNDGPVNLRFGLSGGFSSGDGFFRHGYDAGLRAPAIRNVARPGNLIVKTLKLDTAAVKTLICTFQADSSGHGVGDCRGSNGATYALQF</sequence>
<evidence type="ECO:0000256" key="1">
    <source>
        <dbReference type="SAM" id="SignalP"/>
    </source>
</evidence>
<proteinExistence type="predicted"/>
<dbReference type="PROSITE" id="PS51257">
    <property type="entry name" value="PROKAR_LIPOPROTEIN"/>
    <property type="match status" value="1"/>
</dbReference>
<evidence type="ECO:0000313" key="3">
    <source>
        <dbReference type="Proteomes" id="UP001060261"/>
    </source>
</evidence>
<gene>
    <name evidence="2" type="ORF">N0D28_14755</name>
</gene>
<reference evidence="2" key="1">
    <citation type="submission" date="2022-09" db="EMBL/GenBank/DDBJ databases">
        <title>genome sequence of Deinococcus rubellus.</title>
        <authorList>
            <person name="Srinivasan S."/>
        </authorList>
    </citation>
    <scope>NUCLEOTIDE SEQUENCE</scope>
    <source>
        <strain evidence="2">Ant6</strain>
    </source>
</reference>
<name>A0ABY5YFT4_9DEIO</name>
<dbReference type="Proteomes" id="UP001060261">
    <property type="component" value="Chromosome"/>
</dbReference>
<keyword evidence="3" id="KW-1185">Reference proteome</keyword>
<feature type="chain" id="PRO_5045975619" description="Lipoprotein" evidence="1">
    <location>
        <begin position="18"/>
        <end position="164"/>
    </location>
</feature>
<dbReference type="EMBL" id="CP104213">
    <property type="protein sequence ID" value="UWX63959.1"/>
    <property type="molecule type" value="Genomic_DNA"/>
</dbReference>
<evidence type="ECO:0008006" key="4">
    <source>
        <dbReference type="Google" id="ProtNLM"/>
    </source>
</evidence>
<accession>A0ABY5YFT4</accession>
<protein>
    <recommendedName>
        <fullName evidence="4">Lipoprotein</fullName>
    </recommendedName>
</protein>